<dbReference type="Gene3D" id="3.90.1750.10">
    <property type="entry name" value="Hect, E3 ligase catalytic domains"/>
    <property type="match status" value="1"/>
</dbReference>
<evidence type="ECO:0000256" key="2">
    <source>
        <dbReference type="ARBA" id="ARBA00004906"/>
    </source>
</evidence>
<dbReference type="GO" id="GO:0005737">
    <property type="term" value="C:cytoplasm"/>
    <property type="evidence" value="ECO:0007669"/>
    <property type="project" value="TreeGrafter"/>
</dbReference>
<evidence type="ECO:0000313" key="10">
    <source>
        <dbReference type="Proteomes" id="UP000828390"/>
    </source>
</evidence>
<keyword evidence="5 6" id="KW-0833">Ubl conjugation pathway</keyword>
<dbReference type="PANTHER" id="PTHR11254:SF440">
    <property type="entry name" value="E3 UBIQUITIN-PROTEIN LIGASE NEDD-4"/>
    <property type="match status" value="1"/>
</dbReference>
<keyword evidence="10" id="KW-1185">Reference proteome</keyword>
<reference evidence="9" key="1">
    <citation type="journal article" date="2019" name="bioRxiv">
        <title>The Genome of the Zebra Mussel, Dreissena polymorpha: A Resource for Invasive Species Research.</title>
        <authorList>
            <person name="McCartney M.A."/>
            <person name="Auch B."/>
            <person name="Kono T."/>
            <person name="Mallez S."/>
            <person name="Zhang Y."/>
            <person name="Obille A."/>
            <person name="Becker A."/>
            <person name="Abrahante J.E."/>
            <person name="Garbe J."/>
            <person name="Badalamenti J.P."/>
            <person name="Herman A."/>
            <person name="Mangelson H."/>
            <person name="Liachko I."/>
            <person name="Sullivan S."/>
            <person name="Sone E.D."/>
            <person name="Koren S."/>
            <person name="Silverstein K.A.T."/>
            <person name="Beckman K.B."/>
            <person name="Gohl D.M."/>
        </authorList>
    </citation>
    <scope>NUCLEOTIDE SEQUENCE</scope>
    <source>
        <strain evidence="9">Duluth1</strain>
        <tissue evidence="9">Whole animal</tissue>
    </source>
</reference>
<dbReference type="EC" id="2.3.2.26" evidence="3"/>
<sequence>MSETTQTVTDNATEQVRGVLTDTAAADLFRRHLSTAMSQVSDFSRQTLVQHGQELISALLTLARPQRSVTPEPPRRAPIPRQPTGDRRRSTIVRFKACALDHPLYTSTATVNQTELLTKGLGRRPDTTFSLPSTGTQSDLRNKIIELYPILHTIPFELMVGQARCKLELIPREKSLQELKADTKSCGFVRLWVLPDYHIGPQITAPTSSASMPTVTLTPAILSTPAVRTTPAIPSTPAIMTTLDIPSMPAVTTMPDIPSTPADTTSQAILSMPAIMSTPAILSTPALTTTPAVEIDYDLQIDVPEIQNAQSDSLYEPAGTPTVLFRRQQTVFDIARDMDQPDDQTANQSSAVLNEFIPAVQTAQAILPSRITDTARERLQQLASTCITGPITDPMLLEVRRNHVMKDALGTIRYSQDDLSSKLQIKFIGEAGVDLGGLRREFFSLLVYQFSHSALTSGSPGRLTFRKNYVEREKNTFFYLGQLVALSILQDGPGLPVFADCCGQEDPRHQNQWCESK</sequence>
<dbReference type="GO" id="GO:0006511">
    <property type="term" value="P:ubiquitin-dependent protein catabolic process"/>
    <property type="evidence" value="ECO:0007669"/>
    <property type="project" value="TreeGrafter"/>
</dbReference>
<feature type="region of interest" description="Disordered" evidence="7">
    <location>
        <begin position="65"/>
        <end position="88"/>
    </location>
</feature>
<evidence type="ECO:0000313" key="9">
    <source>
        <dbReference type="EMBL" id="KAH3778937.1"/>
    </source>
</evidence>
<evidence type="ECO:0000256" key="6">
    <source>
        <dbReference type="PROSITE-ProRule" id="PRU00104"/>
    </source>
</evidence>
<evidence type="ECO:0000256" key="7">
    <source>
        <dbReference type="SAM" id="MobiDB-lite"/>
    </source>
</evidence>
<reference evidence="9" key="2">
    <citation type="submission" date="2020-11" db="EMBL/GenBank/DDBJ databases">
        <authorList>
            <person name="McCartney M.A."/>
            <person name="Auch B."/>
            <person name="Kono T."/>
            <person name="Mallez S."/>
            <person name="Becker A."/>
            <person name="Gohl D.M."/>
            <person name="Silverstein K.A.T."/>
            <person name="Koren S."/>
            <person name="Bechman K.B."/>
            <person name="Herman A."/>
            <person name="Abrahante J.E."/>
            <person name="Garbe J."/>
        </authorList>
    </citation>
    <scope>NUCLEOTIDE SEQUENCE</scope>
    <source>
        <strain evidence="9">Duluth1</strain>
        <tissue evidence="9">Whole animal</tissue>
    </source>
</reference>
<dbReference type="SUPFAM" id="SSF56204">
    <property type="entry name" value="Hect, E3 ligase catalytic domain"/>
    <property type="match status" value="1"/>
</dbReference>
<dbReference type="InterPro" id="IPR050409">
    <property type="entry name" value="E3_ubiq-protein_ligase"/>
</dbReference>
<comment type="caution">
    <text evidence="6">Lacks conserved residue(s) required for the propagation of feature annotation.</text>
</comment>
<dbReference type="GO" id="GO:0016567">
    <property type="term" value="P:protein ubiquitination"/>
    <property type="evidence" value="ECO:0007669"/>
    <property type="project" value="TreeGrafter"/>
</dbReference>
<keyword evidence="4" id="KW-0808">Transferase</keyword>
<evidence type="ECO:0000256" key="5">
    <source>
        <dbReference type="ARBA" id="ARBA00022786"/>
    </source>
</evidence>
<evidence type="ECO:0000259" key="8">
    <source>
        <dbReference type="PROSITE" id="PS50237"/>
    </source>
</evidence>
<gene>
    <name evidence="9" type="ORF">DPMN_180415</name>
</gene>
<dbReference type="GO" id="GO:0061630">
    <property type="term" value="F:ubiquitin protein ligase activity"/>
    <property type="evidence" value="ECO:0007669"/>
    <property type="project" value="UniProtKB-EC"/>
</dbReference>
<evidence type="ECO:0000256" key="1">
    <source>
        <dbReference type="ARBA" id="ARBA00000885"/>
    </source>
</evidence>
<dbReference type="InterPro" id="IPR035983">
    <property type="entry name" value="Hect_E3_ubiquitin_ligase"/>
</dbReference>
<evidence type="ECO:0000256" key="3">
    <source>
        <dbReference type="ARBA" id="ARBA00012485"/>
    </source>
</evidence>
<proteinExistence type="predicted"/>
<dbReference type="EMBL" id="JAIWYP010000009">
    <property type="protein sequence ID" value="KAH3778937.1"/>
    <property type="molecule type" value="Genomic_DNA"/>
</dbReference>
<feature type="domain" description="HECT" evidence="8">
    <location>
        <begin position="415"/>
        <end position="452"/>
    </location>
</feature>
<comment type="caution">
    <text evidence="9">The sequence shown here is derived from an EMBL/GenBank/DDBJ whole genome shotgun (WGS) entry which is preliminary data.</text>
</comment>
<dbReference type="PROSITE" id="PS50237">
    <property type="entry name" value="HECT"/>
    <property type="match status" value="1"/>
</dbReference>
<accession>A0A9D4EJ40</accession>
<organism evidence="9 10">
    <name type="scientific">Dreissena polymorpha</name>
    <name type="common">Zebra mussel</name>
    <name type="synonym">Mytilus polymorpha</name>
    <dbReference type="NCBI Taxonomy" id="45954"/>
    <lineage>
        <taxon>Eukaryota</taxon>
        <taxon>Metazoa</taxon>
        <taxon>Spiralia</taxon>
        <taxon>Lophotrochozoa</taxon>
        <taxon>Mollusca</taxon>
        <taxon>Bivalvia</taxon>
        <taxon>Autobranchia</taxon>
        <taxon>Heteroconchia</taxon>
        <taxon>Euheterodonta</taxon>
        <taxon>Imparidentia</taxon>
        <taxon>Neoheterodontei</taxon>
        <taxon>Myida</taxon>
        <taxon>Dreissenoidea</taxon>
        <taxon>Dreissenidae</taxon>
        <taxon>Dreissena</taxon>
    </lineage>
</organism>
<comment type="pathway">
    <text evidence="2">Protein modification; protein ubiquitination.</text>
</comment>
<protein>
    <recommendedName>
        <fullName evidence="3">HECT-type E3 ubiquitin transferase</fullName>
        <ecNumber evidence="3">2.3.2.26</ecNumber>
    </recommendedName>
</protein>
<dbReference type="PANTHER" id="PTHR11254">
    <property type="entry name" value="HECT DOMAIN UBIQUITIN-PROTEIN LIGASE"/>
    <property type="match status" value="1"/>
</dbReference>
<evidence type="ECO:0000256" key="4">
    <source>
        <dbReference type="ARBA" id="ARBA00022679"/>
    </source>
</evidence>
<comment type="catalytic activity">
    <reaction evidence="1">
        <text>S-ubiquitinyl-[E2 ubiquitin-conjugating enzyme]-L-cysteine + [acceptor protein]-L-lysine = [E2 ubiquitin-conjugating enzyme]-L-cysteine + N(6)-ubiquitinyl-[acceptor protein]-L-lysine.</text>
        <dbReference type="EC" id="2.3.2.26"/>
    </reaction>
</comment>
<dbReference type="AlphaFoldDB" id="A0A9D4EJ40"/>
<name>A0A9D4EJ40_DREPO</name>
<dbReference type="InterPro" id="IPR000569">
    <property type="entry name" value="HECT_dom"/>
</dbReference>
<dbReference type="Proteomes" id="UP000828390">
    <property type="component" value="Unassembled WGS sequence"/>
</dbReference>
<dbReference type="OrthoDB" id="6142725at2759"/>